<sequence>MNRIIQHVEEYLDKIFSIRLKGITDLDATASVLAEDSKELSRKILQTIIDEMNV</sequence>
<dbReference type="Proteomes" id="UP000198817">
    <property type="component" value="Unassembled WGS sequence"/>
</dbReference>
<accession>A0A1I7ICY5</accession>
<evidence type="ECO:0000313" key="1">
    <source>
        <dbReference type="EMBL" id="SFU70696.1"/>
    </source>
</evidence>
<gene>
    <name evidence="1" type="ORF">SAMN05216508_1401</name>
</gene>
<dbReference type="AlphaFoldDB" id="A0A1I7ICY5"/>
<reference evidence="1 2" key="1">
    <citation type="submission" date="2016-10" db="EMBL/GenBank/DDBJ databases">
        <authorList>
            <person name="de Groot N.N."/>
        </authorList>
    </citation>
    <scope>NUCLEOTIDE SEQUENCE [LARGE SCALE GENOMIC DNA]</scope>
    <source>
        <strain evidence="1 2">KHGC13</strain>
    </source>
</reference>
<keyword evidence="2" id="KW-1185">Reference proteome</keyword>
<organism evidence="1 2">
    <name type="scientific">Eubacterium pyruvativorans</name>
    <dbReference type="NCBI Taxonomy" id="155865"/>
    <lineage>
        <taxon>Bacteria</taxon>
        <taxon>Bacillati</taxon>
        <taxon>Bacillota</taxon>
        <taxon>Clostridia</taxon>
        <taxon>Eubacteriales</taxon>
        <taxon>Eubacteriaceae</taxon>
        <taxon>Eubacterium</taxon>
    </lineage>
</organism>
<dbReference type="EMBL" id="FPBT01000040">
    <property type="protein sequence ID" value="SFU70696.1"/>
    <property type="molecule type" value="Genomic_DNA"/>
</dbReference>
<protein>
    <submittedName>
        <fullName evidence="1">Uncharacterized protein</fullName>
    </submittedName>
</protein>
<dbReference type="STRING" id="155865.SAMN05216515_1341"/>
<proteinExistence type="predicted"/>
<feature type="non-terminal residue" evidence="1">
    <location>
        <position position="54"/>
    </location>
</feature>
<evidence type="ECO:0000313" key="2">
    <source>
        <dbReference type="Proteomes" id="UP000198817"/>
    </source>
</evidence>
<name>A0A1I7ICY5_9FIRM</name>